<protein>
    <submittedName>
        <fullName evidence="9">Pimeloyl-CoA dehydrogenase large subunit</fullName>
    </submittedName>
</protein>
<dbReference type="InterPro" id="IPR052161">
    <property type="entry name" value="Mycobact_Acyl-CoA_DH"/>
</dbReference>
<dbReference type="GO" id="GO:0016627">
    <property type="term" value="F:oxidoreductase activity, acting on the CH-CH group of donors"/>
    <property type="evidence" value="ECO:0007669"/>
    <property type="project" value="InterPro"/>
</dbReference>
<feature type="domain" description="Acyl-CoA oxidase/dehydrogenase middle" evidence="7">
    <location>
        <begin position="125"/>
        <end position="220"/>
    </location>
</feature>
<evidence type="ECO:0000256" key="1">
    <source>
        <dbReference type="ARBA" id="ARBA00001974"/>
    </source>
</evidence>
<evidence type="ECO:0000313" key="9">
    <source>
        <dbReference type="EMBL" id="PPE71246.1"/>
    </source>
</evidence>
<evidence type="ECO:0000259" key="7">
    <source>
        <dbReference type="Pfam" id="PF02770"/>
    </source>
</evidence>
<dbReference type="SUPFAM" id="SSF56645">
    <property type="entry name" value="Acyl-CoA dehydrogenase NM domain-like"/>
    <property type="match status" value="1"/>
</dbReference>
<dbReference type="Gene3D" id="2.40.110.10">
    <property type="entry name" value="Butyryl-CoA Dehydrogenase, subunit A, domain 2"/>
    <property type="match status" value="1"/>
</dbReference>
<dbReference type="Proteomes" id="UP000239406">
    <property type="component" value="Unassembled WGS sequence"/>
</dbReference>
<dbReference type="PANTHER" id="PTHR43292">
    <property type="entry name" value="ACYL-COA DEHYDROGENASE"/>
    <property type="match status" value="1"/>
</dbReference>
<dbReference type="InterPro" id="IPR006091">
    <property type="entry name" value="Acyl-CoA_Oxase/DH_mid-dom"/>
</dbReference>
<evidence type="ECO:0000259" key="6">
    <source>
        <dbReference type="Pfam" id="PF00441"/>
    </source>
</evidence>
<dbReference type="EMBL" id="PSNY01000002">
    <property type="protein sequence ID" value="PPE71246.1"/>
    <property type="molecule type" value="Genomic_DNA"/>
</dbReference>
<feature type="domain" description="Acyl-CoA dehydrogenase/oxidase N-terminal" evidence="8">
    <location>
        <begin position="7"/>
        <end position="117"/>
    </location>
</feature>
<evidence type="ECO:0000256" key="3">
    <source>
        <dbReference type="ARBA" id="ARBA00022630"/>
    </source>
</evidence>
<comment type="similarity">
    <text evidence="2">Belongs to the acyl-CoA dehydrogenase family.</text>
</comment>
<evidence type="ECO:0000313" key="10">
    <source>
        <dbReference type="EMBL" id="TCP06205.1"/>
    </source>
</evidence>
<comment type="caution">
    <text evidence="9">The sequence shown here is derived from an EMBL/GenBank/DDBJ whole genome shotgun (WGS) entry which is preliminary data.</text>
</comment>
<name>A0A2S5T8H2_9BURK</name>
<dbReference type="Proteomes" id="UP000294772">
    <property type="component" value="Unassembled WGS sequence"/>
</dbReference>
<dbReference type="FunFam" id="2.40.110.10:FF:000011">
    <property type="entry name" value="Acyl-CoA dehydrogenase FadE34"/>
    <property type="match status" value="1"/>
</dbReference>
<keyword evidence="11" id="KW-1185">Reference proteome</keyword>
<reference evidence="10 12" key="2">
    <citation type="submission" date="2019-03" db="EMBL/GenBank/DDBJ databases">
        <title>Genomic Encyclopedia of Type Strains, Phase IV (KMG-IV): sequencing the most valuable type-strain genomes for metagenomic binning, comparative biology and taxonomic classification.</title>
        <authorList>
            <person name="Goeker M."/>
        </authorList>
    </citation>
    <scope>NUCLEOTIDE SEQUENCE [LARGE SCALE GENOMIC DNA]</scope>
    <source>
        <strain evidence="10 12">DSM 15264</strain>
    </source>
</reference>
<dbReference type="Gene3D" id="1.10.540.10">
    <property type="entry name" value="Acyl-CoA dehydrogenase/oxidase, N-terminal domain"/>
    <property type="match status" value="1"/>
</dbReference>
<dbReference type="PANTHER" id="PTHR43292:SF3">
    <property type="entry name" value="ACYL-COA DEHYDROGENASE FADE29"/>
    <property type="match status" value="1"/>
</dbReference>
<evidence type="ECO:0000256" key="5">
    <source>
        <dbReference type="ARBA" id="ARBA00023002"/>
    </source>
</evidence>
<dbReference type="Pfam" id="PF02770">
    <property type="entry name" value="Acyl-CoA_dh_M"/>
    <property type="match status" value="1"/>
</dbReference>
<dbReference type="RefSeq" id="WP_104356037.1">
    <property type="nucleotide sequence ID" value="NZ_CALFFA010000013.1"/>
</dbReference>
<dbReference type="InterPro" id="IPR009075">
    <property type="entry name" value="AcylCo_DH/oxidase_C"/>
</dbReference>
<keyword evidence="3" id="KW-0285">Flavoprotein</keyword>
<dbReference type="Pfam" id="PF02771">
    <property type="entry name" value="Acyl-CoA_dh_N"/>
    <property type="match status" value="1"/>
</dbReference>
<dbReference type="GO" id="GO:0005886">
    <property type="term" value="C:plasma membrane"/>
    <property type="evidence" value="ECO:0007669"/>
    <property type="project" value="TreeGrafter"/>
</dbReference>
<dbReference type="EMBL" id="SLXF01000007">
    <property type="protein sequence ID" value="TCP06205.1"/>
    <property type="molecule type" value="Genomic_DNA"/>
</dbReference>
<evidence type="ECO:0000259" key="8">
    <source>
        <dbReference type="Pfam" id="PF02771"/>
    </source>
</evidence>
<keyword evidence="5" id="KW-0560">Oxidoreductase</keyword>
<dbReference type="InterPro" id="IPR046373">
    <property type="entry name" value="Acyl-CoA_Oxase/DH_mid-dom_sf"/>
</dbReference>
<keyword evidence="4" id="KW-0274">FAD</keyword>
<gene>
    <name evidence="9" type="ORF">C1702_02160</name>
    <name evidence="10" type="ORF">EV676_10776</name>
</gene>
<dbReference type="OrthoDB" id="9770681at2"/>
<dbReference type="InterPro" id="IPR009100">
    <property type="entry name" value="AcylCoA_DH/oxidase_NM_dom_sf"/>
</dbReference>
<dbReference type="InterPro" id="IPR036250">
    <property type="entry name" value="AcylCo_DH-like_C"/>
</dbReference>
<evidence type="ECO:0000256" key="2">
    <source>
        <dbReference type="ARBA" id="ARBA00009347"/>
    </source>
</evidence>
<dbReference type="SUPFAM" id="SSF47203">
    <property type="entry name" value="Acyl-CoA dehydrogenase C-terminal domain-like"/>
    <property type="match status" value="1"/>
</dbReference>
<dbReference type="AlphaFoldDB" id="A0A2S5T8H2"/>
<proteinExistence type="inferred from homology"/>
<sequence length="385" mass="42779">MKLKYSPQDEAFRQEVRDFVATELPAGVRRKMQRGERLEREDLVAWYRRLYEKGWATPGWSREWGGTGWTPVQRHLFDEEILLGGAPRMVSSGIIMLGPVLIAFGTEAQKRRYLPDIQRSAVWWCQGFSEPGSGSDLASLRTTAVRDGDHYVVNGQKIWTSYAQFSDMMFCLVRTDPNARKPQEGISFLLIDMKAPGLTVRPIATLDGGRDLNEVFLDNVRVPVENLVGEENQGWTCAKYLLGHERGGIAGIGAAKQQLGRLRRLAGPRLGDPVFAAQVHRLEIELLALEATALRLLGAGQRSLAPAAQTSMLKVRGTELRQSIYRLMLEVAGPEAALWPGAHDDDALAELRALAPDYLDARKFSIYGGTNEVQRNLIAKALLAA</sequence>
<accession>A0A2S5T8H2</accession>
<evidence type="ECO:0000313" key="12">
    <source>
        <dbReference type="Proteomes" id="UP000294772"/>
    </source>
</evidence>
<dbReference type="GO" id="GO:0050660">
    <property type="term" value="F:flavin adenine dinucleotide binding"/>
    <property type="evidence" value="ECO:0007669"/>
    <property type="project" value="InterPro"/>
</dbReference>
<reference evidence="9 11" key="1">
    <citation type="submission" date="2018-02" db="EMBL/GenBank/DDBJ databases">
        <title>Reclassifiation of [Polyangium] brachysporum DSM 7029 as Guopingzhaonella breviflexa gen. nov., sp. nov., a member of the family Comamonadaceae.</title>
        <authorList>
            <person name="Tang B."/>
        </authorList>
    </citation>
    <scope>NUCLEOTIDE SEQUENCE [LARGE SCALE GENOMIC DNA]</scope>
    <source>
        <strain evidence="9 11">DSM 15344</strain>
    </source>
</reference>
<feature type="domain" description="Acyl-CoA dehydrogenase/oxidase C-terminal" evidence="6">
    <location>
        <begin position="232"/>
        <end position="383"/>
    </location>
</feature>
<dbReference type="InterPro" id="IPR013786">
    <property type="entry name" value="AcylCoA_DH/ox_N"/>
</dbReference>
<dbReference type="InterPro" id="IPR037069">
    <property type="entry name" value="AcylCoA_DH/ox_N_sf"/>
</dbReference>
<evidence type="ECO:0000313" key="11">
    <source>
        <dbReference type="Proteomes" id="UP000239406"/>
    </source>
</evidence>
<comment type="cofactor">
    <cofactor evidence="1">
        <name>FAD</name>
        <dbReference type="ChEBI" id="CHEBI:57692"/>
    </cofactor>
</comment>
<evidence type="ECO:0000256" key="4">
    <source>
        <dbReference type="ARBA" id="ARBA00022827"/>
    </source>
</evidence>
<dbReference type="Gene3D" id="1.20.140.10">
    <property type="entry name" value="Butyryl-CoA Dehydrogenase, subunit A, domain 3"/>
    <property type="match status" value="1"/>
</dbReference>
<dbReference type="Pfam" id="PF00441">
    <property type="entry name" value="Acyl-CoA_dh_1"/>
    <property type="match status" value="1"/>
</dbReference>
<organism evidence="9 11">
    <name type="scientific">Caldimonas thermodepolymerans</name>
    <dbReference type="NCBI Taxonomy" id="215580"/>
    <lineage>
        <taxon>Bacteria</taxon>
        <taxon>Pseudomonadati</taxon>
        <taxon>Pseudomonadota</taxon>
        <taxon>Betaproteobacteria</taxon>
        <taxon>Burkholderiales</taxon>
        <taxon>Sphaerotilaceae</taxon>
        <taxon>Caldimonas</taxon>
    </lineage>
</organism>